<evidence type="ECO:0000313" key="3">
    <source>
        <dbReference type="Proteomes" id="UP000515908"/>
    </source>
</evidence>
<evidence type="ECO:0000256" key="1">
    <source>
        <dbReference type="SAM" id="MobiDB-lite"/>
    </source>
</evidence>
<name>A0A7G2CC54_9TRYP</name>
<sequence>MGTDTDDIRPRTWDQIRRRQEARVESKRTQVVIKERTERQKMLDRELGFKVVEKPEPKPKQEAHQKEEKAADSNEVVERLLQVFFRNNNGGSAARQKVSAPVETKNEKANAGGKVVMKGEISNKTW</sequence>
<dbReference type="Proteomes" id="UP000515908">
    <property type="component" value="Chromosome 07"/>
</dbReference>
<reference evidence="2 3" key="1">
    <citation type="submission" date="2020-08" db="EMBL/GenBank/DDBJ databases">
        <authorList>
            <person name="Newling K."/>
            <person name="Davey J."/>
            <person name="Forrester S."/>
        </authorList>
    </citation>
    <scope>NUCLEOTIDE SEQUENCE [LARGE SCALE GENOMIC DNA]</scope>
    <source>
        <strain evidence="3">Crithidia deanei Carvalho (ATCC PRA-265)</strain>
    </source>
</reference>
<organism evidence="2 3">
    <name type="scientific">Angomonas deanei</name>
    <dbReference type="NCBI Taxonomy" id="59799"/>
    <lineage>
        <taxon>Eukaryota</taxon>
        <taxon>Discoba</taxon>
        <taxon>Euglenozoa</taxon>
        <taxon>Kinetoplastea</taxon>
        <taxon>Metakinetoplastina</taxon>
        <taxon>Trypanosomatida</taxon>
        <taxon>Trypanosomatidae</taxon>
        <taxon>Strigomonadinae</taxon>
        <taxon>Angomonas</taxon>
    </lineage>
</organism>
<dbReference type="VEuPathDB" id="TriTrypDB:ADEAN_000398900"/>
<keyword evidence="3" id="KW-1185">Reference proteome</keyword>
<feature type="region of interest" description="Disordered" evidence="1">
    <location>
        <begin position="51"/>
        <end position="73"/>
    </location>
</feature>
<dbReference type="AlphaFoldDB" id="A0A7G2CC54"/>
<evidence type="ECO:0000313" key="2">
    <source>
        <dbReference type="EMBL" id="CAD2216527.1"/>
    </source>
</evidence>
<feature type="region of interest" description="Disordered" evidence="1">
    <location>
        <begin position="91"/>
        <end position="126"/>
    </location>
</feature>
<dbReference type="EMBL" id="LR877151">
    <property type="protein sequence ID" value="CAD2216527.1"/>
    <property type="molecule type" value="Genomic_DNA"/>
</dbReference>
<proteinExistence type="predicted"/>
<gene>
    <name evidence="2" type="ORF">ADEAN_000398900</name>
</gene>
<accession>A0A7G2CC54</accession>
<protein>
    <submittedName>
        <fullName evidence="2">Uncharacterized protein</fullName>
    </submittedName>
</protein>